<protein>
    <submittedName>
        <fullName evidence="2">Uncharacterized protein</fullName>
    </submittedName>
</protein>
<sequence>MDDQPATRPARSADRRRWPELLSHAAPDSARRPELSTAELAFRIYAAFRAHPHVCNVLTHISRARWIDVEQSINSILDPATSRDDLSPLGQNIVELMVAERGISGKILKPYFQVVLQRLLGPLQSERLMRRIDAMYLDLERKIQHPVQSPAPSISPKESDHARSKLQ</sequence>
<dbReference type="AlphaFoldDB" id="A0A5P6NYZ7"/>
<evidence type="ECO:0000313" key="2">
    <source>
        <dbReference type="EMBL" id="QFI71347.1"/>
    </source>
</evidence>
<organism evidence="2 3">
    <name type="scientific">Bradyrhizobium betae</name>
    <dbReference type="NCBI Taxonomy" id="244734"/>
    <lineage>
        <taxon>Bacteria</taxon>
        <taxon>Pseudomonadati</taxon>
        <taxon>Pseudomonadota</taxon>
        <taxon>Alphaproteobacteria</taxon>
        <taxon>Hyphomicrobiales</taxon>
        <taxon>Nitrobacteraceae</taxon>
        <taxon>Bradyrhizobium</taxon>
    </lineage>
</organism>
<feature type="region of interest" description="Disordered" evidence="1">
    <location>
        <begin position="1"/>
        <end position="23"/>
    </location>
</feature>
<feature type="compositionally biased region" description="Basic and acidic residues" evidence="1">
    <location>
        <begin position="157"/>
        <end position="167"/>
    </location>
</feature>
<dbReference type="Proteomes" id="UP000325641">
    <property type="component" value="Chromosome"/>
</dbReference>
<proteinExistence type="predicted"/>
<gene>
    <name evidence="2" type="ORF">F8237_02555</name>
</gene>
<accession>A0A5P6NYZ7</accession>
<name>A0A5P6NYZ7_9BRAD</name>
<evidence type="ECO:0000313" key="3">
    <source>
        <dbReference type="Proteomes" id="UP000325641"/>
    </source>
</evidence>
<dbReference type="RefSeq" id="WP_151642254.1">
    <property type="nucleotide sequence ID" value="NZ_CP044543.1"/>
</dbReference>
<reference evidence="3" key="1">
    <citation type="submission" date="2019-10" db="EMBL/GenBank/DDBJ databases">
        <title>Complete Genome Sequence of Bradyrhizobium betae type strain PL7HG1T.</title>
        <authorList>
            <person name="Bromfield E.S.P."/>
            <person name="Cloutier S."/>
        </authorList>
    </citation>
    <scope>NUCLEOTIDE SEQUENCE [LARGE SCALE GENOMIC DNA]</scope>
    <source>
        <strain evidence="3">PL7HG1</strain>
    </source>
</reference>
<feature type="region of interest" description="Disordered" evidence="1">
    <location>
        <begin position="147"/>
        <end position="167"/>
    </location>
</feature>
<evidence type="ECO:0000256" key="1">
    <source>
        <dbReference type="SAM" id="MobiDB-lite"/>
    </source>
</evidence>
<dbReference type="KEGG" id="bbet:F8237_02555"/>
<dbReference type="EMBL" id="CP044543">
    <property type="protein sequence ID" value="QFI71347.1"/>
    <property type="molecule type" value="Genomic_DNA"/>
</dbReference>
<dbReference type="OrthoDB" id="8270474at2"/>